<evidence type="ECO:0000256" key="4">
    <source>
        <dbReference type="ARBA" id="ARBA00022723"/>
    </source>
</evidence>
<dbReference type="GO" id="GO:0031625">
    <property type="term" value="F:ubiquitin protein ligase binding"/>
    <property type="evidence" value="ECO:0007669"/>
    <property type="project" value="InterPro"/>
</dbReference>
<protein>
    <recommendedName>
        <fullName evidence="8">Cullin family profile domain-containing protein</fullName>
    </recommendedName>
</protein>
<dbReference type="InterPro" id="IPR019559">
    <property type="entry name" value="Cullin_neddylation_domain"/>
</dbReference>
<dbReference type="InterPro" id="IPR011234">
    <property type="entry name" value="Fumarylacetoacetase-like_C"/>
</dbReference>
<dbReference type="FunFam" id="1.20.1310.10:FF:000036">
    <property type="entry name" value="SCF ubiquitin ligase subunit CulC, putative"/>
    <property type="match status" value="1"/>
</dbReference>
<dbReference type="InterPro" id="IPR059120">
    <property type="entry name" value="Cullin-like_AB"/>
</dbReference>
<keyword evidence="10" id="KW-1185">Reference proteome</keyword>
<feature type="domain" description="Cullin family profile" evidence="8">
    <location>
        <begin position="453"/>
        <end position="714"/>
    </location>
</feature>
<dbReference type="Gene3D" id="3.30.230.130">
    <property type="entry name" value="Cullin, Chain C, Domain 2"/>
    <property type="match status" value="1"/>
</dbReference>
<evidence type="ECO:0000259" key="8">
    <source>
        <dbReference type="PROSITE" id="PS50069"/>
    </source>
</evidence>
<organism evidence="9 10">
    <name type="scientific">Ophiocordyceps polyrhachis-furcata BCC 54312</name>
    <dbReference type="NCBI Taxonomy" id="1330021"/>
    <lineage>
        <taxon>Eukaryota</taxon>
        <taxon>Fungi</taxon>
        <taxon>Dikarya</taxon>
        <taxon>Ascomycota</taxon>
        <taxon>Pezizomycotina</taxon>
        <taxon>Sordariomycetes</taxon>
        <taxon>Hypocreomycetidae</taxon>
        <taxon>Hypocreales</taxon>
        <taxon>Ophiocordycipitaceae</taxon>
        <taxon>Ophiocordyceps</taxon>
    </lineage>
</organism>
<dbReference type="SMART" id="SM00182">
    <property type="entry name" value="CULLIN"/>
    <property type="match status" value="1"/>
</dbReference>
<evidence type="ECO:0000313" key="9">
    <source>
        <dbReference type="EMBL" id="RCI15319.1"/>
    </source>
</evidence>
<dbReference type="GO" id="GO:0006511">
    <property type="term" value="P:ubiquitin-dependent protein catabolic process"/>
    <property type="evidence" value="ECO:0007669"/>
    <property type="project" value="InterPro"/>
</dbReference>
<keyword evidence="4" id="KW-0479">Metal-binding</keyword>
<dbReference type="InterPro" id="IPR036317">
    <property type="entry name" value="Cullin_homology_sf"/>
</dbReference>
<evidence type="ECO:0000256" key="7">
    <source>
        <dbReference type="RuleBase" id="RU003829"/>
    </source>
</evidence>
<dbReference type="InterPro" id="IPR016158">
    <property type="entry name" value="Cullin_homology"/>
</dbReference>
<accession>A0A367LLN1</accession>
<dbReference type="Pfam" id="PF10557">
    <property type="entry name" value="Cullin_Nedd8"/>
    <property type="match status" value="1"/>
</dbReference>
<keyword evidence="5" id="KW-0832">Ubl conjugation</keyword>
<dbReference type="GO" id="GO:0046872">
    <property type="term" value="F:metal ion binding"/>
    <property type="evidence" value="ECO:0007669"/>
    <property type="project" value="UniProtKB-KW"/>
</dbReference>
<dbReference type="Gene3D" id="1.10.10.10">
    <property type="entry name" value="Winged helix-like DNA-binding domain superfamily/Winged helix DNA-binding domain"/>
    <property type="match status" value="1"/>
</dbReference>
<dbReference type="Pfam" id="PF01557">
    <property type="entry name" value="FAA_hydrolase"/>
    <property type="match status" value="1"/>
</dbReference>
<dbReference type="FunFam" id="1.20.1310.10:FF:000061">
    <property type="entry name" value="Related to cullulin 3"/>
    <property type="match status" value="1"/>
</dbReference>
<proteinExistence type="inferred from homology"/>
<evidence type="ECO:0000256" key="5">
    <source>
        <dbReference type="ARBA" id="ARBA00022843"/>
    </source>
</evidence>
<evidence type="ECO:0000256" key="3">
    <source>
        <dbReference type="ARBA" id="ARBA00022499"/>
    </source>
</evidence>
<dbReference type="InterPro" id="IPR016159">
    <property type="entry name" value="Cullin_repeat-like_dom_sf"/>
</dbReference>
<name>A0A367LLN1_9HYPO</name>
<comment type="similarity">
    <text evidence="2">Belongs to the FAH family.</text>
</comment>
<dbReference type="Gene3D" id="3.90.850.10">
    <property type="entry name" value="Fumarylacetoacetase-like, C-terminal domain"/>
    <property type="match status" value="1"/>
</dbReference>
<sequence>MISGRGSSGARGGRIRPPRRFVRSNGEGTDFEDCWHMLEEALRDIHNKCCGRLSFEELYRAAYNIVLIKKGAVLYQRVTEFEEKWFTKNVIPKIEALVTKNLINIGVDKSSCSVNERRRTGEKFLLGVRDTWQDHNISMNMTADILMYMDRGYTQLETNGVPIFATTIALFRDHILRSCLNGNSPQLVIDLVISIMLDQIDMEREGDVIDRNLVRSCSRMLSCLYEAEEENELKTLYLTVFQPRFLLSSQNFYNRECLRLLRNADVSTWLRHTQRRLAEEVDRCETTVEPETLVPVLEVIDGTLIEPHLNEFISMEGSGLKWMIDNDKMADLSILYTLISRIDANKTALRDTLQKRVIELGIEIEQAFKSTDLTGQGEADEAGGGVGEGADKANKTLLNHAAQQTTSAVKWVDDVLRLKDKFDKLLSDCFQNDLVIQTALTKSFTDFIRLFARSSEYVSLYIDDSLKRGIRGKTEAEVDEMLDKAIVLIRYLQDRDMFQTYYQRHLARRLLHGKSESHDVEKQVISRMKQELGQQFTSKFEGMFRDLVTSSELTSSYRIRMAAVGGGGGGDDDGSRTMDLNINVLTTNYWPQEVMGRQATTSDRSRASCNFPHDVRRLQASFEQFYLASRNGRKLTWIASTGSADMRCTFPAVAGKSGPLARERRYELNVPTFAMAVLLLFNDVDEGESLSFEDIQAKTAISTSDLMRTLTAVAVAPKSRVLIKEPANKSVKQGDRFYFNASFQSKAVRIKAPIISAVSKVEDTQERKTTQDKTDQSRAHTVDAAIVRIMKSRKQLSHTQLVNEVIGQLAGRFKPEVALIKKRIEDLIGHESAMAILKRAILEAKTLALKRAGKVVCIGRNYADHISELRNATPKQPFFFLKPPSSMLLPGQGPCVRPRGVEMHFEVELGLVMGRKVQDLAADDVGRALEAIRAYVVAIDMTARNVQDEAKKKGLPWSIAKGFDTFLPLSRVVDKESIPDPQAVELFLSVNGESRQRGSTALMLHPIPRILSDISRVMTLEEGDVVLTGTPAGVGPVEPGDVMRAGVVVEGREVEDGAIEVAVEESTSSFVFKET</sequence>
<dbReference type="PROSITE" id="PS50069">
    <property type="entry name" value="CULLIN_2"/>
    <property type="match status" value="1"/>
</dbReference>
<evidence type="ECO:0000256" key="2">
    <source>
        <dbReference type="ARBA" id="ARBA00010211"/>
    </source>
</evidence>
<dbReference type="FunFam" id="1.20.1310.10:FF:000002">
    <property type="entry name" value="cullin-3 isoform X1"/>
    <property type="match status" value="1"/>
</dbReference>
<dbReference type="AlphaFoldDB" id="A0A367LLN1"/>
<dbReference type="InterPro" id="IPR045093">
    <property type="entry name" value="Cullin"/>
</dbReference>
<evidence type="ECO:0000256" key="1">
    <source>
        <dbReference type="ARBA" id="ARBA00006019"/>
    </source>
</evidence>
<reference evidence="9 10" key="1">
    <citation type="journal article" date="2015" name="BMC Genomics">
        <title>Insights from the genome of Ophiocordyceps polyrhachis-furcata to pathogenicity and host specificity in insect fungi.</title>
        <authorList>
            <person name="Wichadakul D."/>
            <person name="Kobmoo N."/>
            <person name="Ingsriswang S."/>
            <person name="Tangphatsornruang S."/>
            <person name="Chantasingh D."/>
            <person name="Luangsa-ard J.J."/>
            <person name="Eurwilaichitr L."/>
        </authorList>
    </citation>
    <scope>NUCLEOTIDE SEQUENCE [LARGE SCALE GENOMIC DNA]</scope>
    <source>
        <strain evidence="9 10">BCC 54312</strain>
    </source>
</reference>
<dbReference type="FunFam" id="3.30.230.130:FF:000011">
    <property type="entry name" value="SCF ubiquitin ligase subunit CulC, putative"/>
    <property type="match status" value="1"/>
</dbReference>
<dbReference type="SUPFAM" id="SSF74788">
    <property type="entry name" value="Cullin repeat-like"/>
    <property type="match status" value="1"/>
</dbReference>
<dbReference type="GO" id="GO:0019752">
    <property type="term" value="P:carboxylic acid metabolic process"/>
    <property type="evidence" value="ECO:0007669"/>
    <property type="project" value="UniProtKB-ARBA"/>
</dbReference>
<dbReference type="FunFam" id="3.90.850.10:FF:000003">
    <property type="entry name" value="Fumarylacetoacetate hydrolase domain-containing 1"/>
    <property type="match status" value="1"/>
</dbReference>
<dbReference type="Pfam" id="PF00888">
    <property type="entry name" value="Cullin"/>
    <property type="match status" value="1"/>
</dbReference>
<dbReference type="InterPro" id="IPR036388">
    <property type="entry name" value="WH-like_DNA-bd_sf"/>
</dbReference>
<evidence type="ECO:0000256" key="6">
    <source>
        <dbReference type="PROSITE-ProRule" id="PRU00330"/>
    </source>
</evidence>
<dbReference type="SUPFAM" id="SSF75632">
    <property type="entry name" value="Cullin homology domain"/>
    <property type="match status" value="1"/>
</dbReference>
<dbReference type="InterPro" id="IPR036663">
    <property type="entry name" value="Fumarylacetoacetase_C_sf"/>
</dbReference>
<dbReference type="SUPFAM" id="SSF56529">
    <property type="entry name" value="FAH"/>
    <property type="match status" value="1"/>
</dbReference>
<evidence type="ECO:0000313" key="10">
    <source>
        <dbReference type="Proteomes" id="UP000253664"/>
    </source>
</evidence>
<keyword evidence="3" id="KW-1017">Isopeptide bond</keyword>
<dbReference type="InterPro" id="IPR036390">
    <property type="entry name" value="WH_DNA-bd_sf"/>
</dbReference>
<dbReference type="EMBL" id="LKCN02000003">
    <property type="protein sequence ID" value="RCI15319.1"/>
    <property type="molecule type" value="Genomic_DNA"/>
</dbReference>
<dbReference type="PANTHER" id="PTHR11932">
    <property type="entry name" value="CULLIN"/>
    <property type="match status" value="1"/>
</dbReference>
<dbReference type="SMART" id="SM00884">
    <property type="entry name" value="Cullin_Nedd8"/>
    <property type="match status" value="1"/>
</dbReference>
<dbReference type="STRING" id="1330021.A0A367LLN1"/>
<dbReference type="GO" id="GO:0003824">
    <property type="term" value="F:catalytic activity"/>
    <property type="evidence" value="ECO:0007669"/>
    <property type="project" value="InterPro"/>
</dbReference>
<dbReference type="FunFam" id="1.10.10.10:FF:000014">
    <property type="entry name" value="Cullin 1"/>
    <property type="match status" value="1"/>
</dbReference>
<comment type="similarity">
    <text evidence="1 6 7">Belongs to the cullin family.</text>
</comment>
<dbReference type="Pfam" id="PF26557">
    <property type="entry name" value="Cullin_AB"/>
    <property type="match status" value="1"/>
</dbReference>
<gene>
    <name evidence="9" type="ORF">L249_6389</name>
</gene>
<comment type="caution">
    <text evidence="9">The sequence shown here is derived from an EMBL/GenBank/DDBJ whole genome shotgun (WGS) entry which is preliminary data.</text>
</comment>
<dbReference type="SUPFAM" id="SSF46785">
    <property type="entry name" value="Winged helix' DNA-binding domain"/>
    <property type="match status" value="1"/>
</dbReference>
<dbReference type="Proteomes" id="UP000253664">
    <property type="component" value="Unassembled WGS sequence"/>
</dbReference>
<dbReference type="Gene3D" id="1.20.1310.10">
    <property type="entry name" value="Cullin Repeats"/>
    <property type="match status" value="4"/>
</dbReference>
<dbReference type="FunFam" id="1.20.1310.10:FF:000001">
    <property type="entry name" value="Cullin 3"/>
    <property type="match status" value="1"/>
</dbReference>
<dbReference type="OrthoDB" id="27073at2759"/>
<dbReference type="InterPro" id="IPR001373">
    <property type="entry name" value="Cullin_N"/>
</dbReference>